<dbReference type="Proteomes" id="UP000192578">
    <property type="component" value="Unassembled WGS sequence"/>
</dbReference>
<evidence type="ECO:0000313" key="2">
    <source>
        <dbReference type="Proteomes" id="UP000192578"/>
    </source>
</evidence>
<dbReference type="AlphaFoldDB" id="A0A9X6RPY1"/>
<gene>
    <name evidence="1" type="ORF">BV898_19754</name>
</gene>
<feature type="non-terminal residue" evidence="1">
    <location>
        <position position="1"/>
    </location>
</feature>
<organism evidence="1 2">
    <name type="scientific">Hypsibius exemplaris</name>
    <name type="common">Freshwater tardigrade</name>
    <dbReference type="NCBI Taxonomy" id="2072580"/>
    <lineage>
        <taxon>Eukaryota</taxon>
        <taxon>Metazoa</taxon>
        <taxon>Ecdysozoa</taxon>
        <taxon>Tardigrada</taxon>
        <taxon>Eutardigrada</taxon>
        <taxon>Parachela</taxon>
        <taxon>Hypsibioidea</taxon>
        <taxon>Hypsibiidae</taxon>
        <taxon>Hypsibius</taxon>
    </lineage>
</organism>
<keyword evidence="2" id="KW-1185">Reference proteome</keyword>
<protein>
    <submittedName>
        <fullName evidence="1">Uncharacterized protein</fullName>
    </submittedName>
</protein>
<comment type="caution">
    <text evidence="1">The sequence shown here is derived from an EMBL/GenBank/DDBJ whole genome shotgun (WGS) entry which is preliminary data.</text>
</comment>
<sequence>KKPCDYESITKNNGYLYDLENKRLRVRDPEGQVDFILDAQPADMDCNLRKVYHVRGGFQVTCCQCKRVTEVIENELSKQRYKRNVAERQVERPNFIEILSPSELAVEEAKRQAFRVEAKGIQPMQNNTGAGGPSTRRRRSRTIRFPLVEEPHRDVIFESHNATIEEDTTAADAIIEPEEEVTSILHGRSNLADTIPAKIAHLTTERAPTEADLLQNEQE</sequence>
<proteinExistence type="predicted"/>
<accession>A0A9X6RPY1</accession>
<evidence type="ECO:0000313" key="1">
    <source>
        <dbReference type="EMBL" id="OWA55370.1"/>
    </source>
</evidence>
<name>A0A9X6RPY1_HYPEX</name>
<dbReference type="EMBL" id="MTYJ01000710">
    <property type="protein sequence ID" value="OWA55370.1"/>
    <property type="molecule type" value="Genomic_DNA"/>
</dbReference>
<reference evidence="2" key="1">
    <citation type="submission" date="2017-01" db="EMBL/GenBank/DDBJ databases">
        <title>Comparative genomics of anhydrobiosis in the tardigrade Hypsibius dujardini.</title>
        <authorList>
            <person name="Yoshida Y."/>
            <person name="Koutsovoulos G."/>
            <person name="Laetsch D."/>
            <person name="Stevens L."/>
            <person name="Kumar S."/>
            <person name="Horikawa D."/>
            <person name="Ishino K."/>
            <person name="Komine S."/>
            <person name="Tomita M."/>
            <person name="Blaxter M."/>
            <person name="Arakawa K."/>
        </authorList>
    </citation>
    <scope>NUCLEOTIDE SEQUENCE [LARGE SCALE GENOMIC DNA]</scope>
    <source>
        <strain evidence="2">Z151</strain>
    </source>
</reference>